<name>I3Y9V5_THIV6</name>
<keyword evidence="2" id="KW-1185">Reference proteome</keyword>
<evidence type="ECO:0000313" key="1">
    <source>
        <dbReference type="EMBL" id="AFL73773.1"/>
    </source>
</evidence>
<dbReference type="EMBL" id="CP003154">
    <property type="protein sequence ID" value="AFL73773.1"/>
    <property type="molecule type" value="Genomic_DNA"/>
</dbReference>
<reference evidence="1 2" key="1">
    <citation type="submission" date="2012-06" db="EMBL/GenBank/DDBJ databases">
        <title>Complete sequence of Thiocystis violascens DSM 198.</title>
        <authorList>
            <consortium name="US DOE Joint Genome Institute"/>
            <person name="Lucas S."/>
            <person name="Han J."/>
            <person name="Lapidus A."/>
            <person name="Cheng J.-F."/>
            <person name="Goodwin L."/>
            <person name="Pitluck S."/>
            <person name="Peters L."/>
            <person name="Ovchinnikova G."/>
            <person name="Teshima H."/>
            <person name="Detter J.C."/>
            <person name="Han C."/>
            <person name="Tapia R."/>
            <person name="Land M."/>
            <person name="Hauser L."/>
            <person name="Kyrpides N."/>
            <person name="Ivanova N."/>
            <person name="Pagani I."/>
            <person name="Vogl K."/>
            <person name="Liu Z."/>
            <person name="Frigaard N.-U."/>
            <person name="Bryant D."/>
            <person name="Woyke T."/>
        </authorList>
    </citation>
    <scope>NUCLEOTIDE SEQUENCE [LARGE SCALE GENOMIC DNA]</scope>
    <source>
        <strain evidence="2">ATCC 17096 / DSM 198 / 6111</strain>
    </source>
</reference>
<organism evidence="1 2">
    <name type="scientific">Thiocystis violascens (strain ATCC 17096 / DSM 198 / 6111)</name>
    <name type="common">Chromatium violascens</name>
    <dbReference type="NCBI Taxonomy" id="765911"/>
    <lineage>
        <taxon>Bacteria</taxon>
        <taxon>Pseudomonadati</taxon>
        <taxon>Pseudomonadota</taxon>
        <taxon>Gammaproteobacteria</taxon>
        <taxon>Chromatiales</taxon>
        <taxon>Chromatiaceae</taxon>
        <taxon>Thiocystis</taxon>
    </lineage>
</organism>
<gene>
    <name evidence="1" type="ordered locus">Thivi_1801</name>
</gene>
<dbReference type="STRING" id="765911.Thivi_1801"/>
<dbReference type="KEGG" id="tvi:Thivi_1801"/>
<dbReference type="Proteomes" id="UP000006062">
    <property type="component" value="Chromosome"/>
</dbReference>
<proteinExistence type="predicted"/>
<sequence length="70" mass="7807">MQQVKKTAEYTIFQKKSGRYAVMARKSRKPINGEEKQNILVAEELIKLPDPKVVSAEPEAESTGEEAATD</sequence>
<dbReference type="eggNOG" id="ENOG5033AX7">
    <property type="taxonomic scope" value="Bacteria"/>
</dbReference>
<dbReference type="AlphaFoldDB" id="I3Y9V5"/>
<protein>
    <submittedName>
        <fullName evidence="1">Uncharacterized protein</fullName>
    </submittedName>
</protein>
<dbReference type="HOGENOM" id="CLU_193714_0_0_6"/>
<accession>I3Y9V5</accession>
<dbReference type="RefSeq" id="WP_014778233.1">
    <property type="nucleotide sequence ID" value="NC_018012.1"/>
</dbReference>
<evidence type="ECO:0000313" key="2">
    <source>
        <dbReference type="Proteomes" id="UP000006062"/>
    </source>
</evidence>
<dbReference type="OrthoDB" id="5298522at2"/>